<comment type="catalytic activity">
    <reaction evidence="1 11">
        <text>alpha-D-glucose = beta-D-glucose</text>
        <dbReference type="Rhea" id="RHEA:10264"/>
        <dbReference type="ChEBI" id="CHEBI:15903"/>
        <dbReference type="ChEBI" id="CHEBI:17925"/>
        <dbReference type="EC" id="5.1.3.3"/>
    </reaction>
</comment>
<dbReference type="Proteomes" id="UP000824246">
    <property type="component" value="Unassembled WGS sequence"/>
</dbReference>
<dbReference type="PROSITE" id="PS00545">
    <property type="entry name" value="ALDOSE_1_EPIMERASE"/>
    <property type="match status" value="1"/>
</dbReference>
<dbReference type="GO" id="GO:0033499">
    <property type="term" value="P:galactose catabolic process via UDP-galactose, Leloir pathway"/>
    <property type="evidence" value="ECO:0007669"/>
    <property type="project" value="TreeGrafter"/>
</dbReference>
<evidence type="ECO:0000256" key="6">
    <source>
        <dbReference type="ARBA" id="ARBA00013185"/>
    </source>
</evidence>
<evidence type="ECO:0000256" key="8">
    <source>
        <dbReference type="ARBA" id="ARBA00022837"/>
    </source>
</evidence>
<feature type="binding site" evidence="13">
    <location>
        <begin position="79"/>
        <end position="80"/>
    </location>
    <ligand>
        <name>beta-D-galactose</name>
        <dbReference type="ChEBI" id="CHEBI:27667"/>
    </ligand>
</feature>
<dbReference type="SUPFAM" id="SSF74650">
    <property type="entry name" value="Galactose mutarotase-like"/>
    <property type="match status" value="1"/>
</dbReference>
<keyword evidence="8" id="KW-0106">Calcium</keyword>
<dbReference type="Gene3D" id="2.70.98.10">
    <property type="match status" value="1"/>
</dbReference>
<evidence type="ECO:0000256" key="12">
    <source>
        <dbReference type="PIRSR" id="PIRSR005096-1"/>
    </source>
</evidence>
<evidence type="ECO:0000256" key="3">
    <source>
        <dbReference type="ARBA" id="ARBA00005028"/>
    </source>
</evidence>
<evidence type="ECO:0000256" key="7">
    <source>
        <dbReference type="ARBA" id="ARBA00014165"/>
    </source>
</evidence>
<dbReference type="GO" id="GO:0030246">
    <property type="term" value="F:carbohydrate binding"/>
    <property type="evidence" value="ECO:0007669"/>
    <property type="project" value="InterPro"/>
</dbReference>
<dbReference type="PIRSF" id="PIRSF005096">
    <property type="entry name" value="GALM"/>
    <property type="match status" value="1"/>
</dbReference>
<comment type="caution">
    <text evidence="14">The sequence shown here is derived from an EMBL/GenBank/DDBJ whole genome shotgun (WGS) entry which is preliminary data.</text>
</comment>
<sequence length="344" mass="38180">MELSYKQWGEYAGEPLFLFRLTAADGAYVELTNLGATWVSACMPDARGRLADVLLGYPSAQGYIDDTCYIGATVGRYANRIARARVVIGGVEYRLDANDGVNTNHGGFHGWNRRVWGWQWLPQGIRFTLVSPHLEGGFPGEVHAEVDYCFDDSHNLSICHRAVTDRDTCINMTNHAYFNLSGNARPVDDHLLQICSDTMLDTDASFIPTGRLCSVEGTPFDFTHAHAIGDSLHMTHRQLEWNRGYNHCYLLGEPGVMRRAALLSHPASGRRMVVDTSLPAVLFYSAGFLPGTEGKQGEPLLPATGVCLETQFYPDAPSHPAFPSTCLRRGETYSYTTNYKFDIL</sequence>
<evidence type="ECO:0000256" key="2">
    <source>
        <dbReference type="ARBA" id="ARBA00001913"/>
    </source>
</evidence>
<evidence type="ECO:0000256" key="13">
    <source>
        <dbReference type="PIRSR" id="PIRSR005096-3"/>
    </source>
</evidence>
<dbReference type="InterPro" id="IPR014718">
    <property type="entry name" value="GH-type_carb-bd"/>
</dbReference>
<feature type="active site" description="Proton donor" evidence="12">
    <location>
        <position position="175"/>
    </location>
</feature>
<feature type="active site" description="Proton acceptor" evidence="12">
    <location>
        <position position="309"/>
    </location>
</feature>
<dbReference type="EC" id="5.1.3.3" evidence="6 11"/>
<evidence type="ECO:0000256" key="4">
    <source>
        <dbReference type="ARBA" id="ARBA00006206"/>
    </source>
</evidence>
<feature type="binding site" evidence="13">
    <location>
        <begin position="175"/>
        <end position="177"/>
    </location>
    <ligand>
        <name>beta-D-galactose</name>
        <dbReference type="ChEBI" id="CHEBI:27667"/>
    </ligand>
</feature>
<evidence type="ECO:0000256" key="1">
    <source>
        <dbReference type="ARBA" id="ARBA00001614"/>
    </source>
</evidence>
<dbReference type="GO" id="GO:0004034">
    <property type="term" value="F:aldose 1-epimerase activity"/>
    <property type="evidence" value="ECO:0007669"/>
    <property type="project" value="UniProtKB-EC"/>
</dbReference>
<protein>
    <recommendedName>
        <fullName evidence="7 11">Aldose 1-epimerase</fullName>
        <ecNumber evidence="6 11">5.1.3.3</ecNumber>
    </recommendedName>
</protein>
<evidence type="ECO:0000256" key="9">
    <source>
        <dbReference type="ARBA" id="ARBA00023235"/>
    </source>
</evidence>
<dbReference type="InterPro" id="IPR008183">
    <property type="entry name" value="Aldose_1/G6P_1-epimerase"/>
</dbReference>
<dbReference type="CDD" id="cd09019">
    <property type="entry name" value="galactose_mutarotase_like"/>
    <property type="match status" value="1"/>
</dbReference>
<dbReference type="Pfam" id="PF01263">
    <property type="entry name" value="Aldose_epim"/>
    <property type="match status" value="1"/>
</dbReference>
<proteinExistence type="inferred from homology"/>
<dbReference type="InterPro" id="IPR011013">
    <property type="entry name" value="Gal_mutarotase_sf_dom"/>
</dbReference>
<dbReference type="GO" id="GO:0005737">
    <property type="term" value="C:cytoplasm"/>
    <property type="evidence" value="ECO:0007669"/>
    <property type="project" value="TreeGrafter"/>
</dbReference>
<dbReference type="InterPro" id="IPR047215">
    <property type="entry name" value="Galactose_mutarotase-like"/>
</dbReference>
<dbReference type="GO" id="GO:0006006">
    <property type="term" value="P:glucose metabolic process"/>
    <property type="evidence" value="ECO:0007669"/>
    <property type="project" value="TreeGrafter"/>
</dbReference>
<dbReference type="InterPro" id="IPR015443">
    <property type="entry name" value="Aldose_1-epimerase"/>
</dbReference>
<name>A0A9D2AQY6_9BACT</name>
<comment type="cofactor">
    <cofactor evidence="2">
        <name>Ca(2+)</name>
        <dbReference type="ChEBI" id="CHEBI:29108"/>
    </cofactor>
</comment>
<dbReference type="PANTHER" id="PTHR10091">
    <property type="entry name" value="ALDOSE-1-EPIMERASE"/>
    <property type="match status" value="1"/>
</dbReference>
<comment type="similarity">
    <text evidence="4 11">Belongs to the aldose epimerase family.</text>
</comment>
<keyword evidence="10 11" id="KW-0119">Carbohydrate metabolism</keyword>
<accession>A0A9D2AQY6</accession>
<dbReference type="AlphaFoldDB" id="A0A9D2AQY6"/>
<reference evidence="14" key="1">
    <citation type="journal article" date="2021" name="PeerJ">
        <title>Extensive microbial diversity within the chicken gut microbiome revealed by metagenomics and culture.</title>
        <authorList>
            <person name="Gilroy R."/>
            <person name="Ravi A."/>
            <person name="Getino M."/>
            <person name="Pursley I."/>
            <person name="Horton D.L."/>
            <person name="Alikhan N.F."/>
            <person name="Baker D."/>
            <person name="Gharbi K."/>
            <person name="Hall N."/>
            <person name="Watson M."/>
            <person name="Adriaenssens E.M."/>
            <person name="Foster-Nyarko E."/>
            <person name="Jarju S."/>
            <person name="Secka A."/>
            <person name="Antonio M."/>
            <person name="Oren A."/>
            <person name="Chaudhuri R.R."/>
            <person name="La Ragione R."/>
            <person name="Hildebrand F."/>
            <person name="Pallen M.J."/>
        </authorList>
    </citation>
    <scope>NUCLEOTIDE SEQUENCE</scope>
    <source>
        <strain evidence="14">ChiHjej12B11-16260</strain>
    </source>
</reference>
<comment type="subunit">
    <text evidence="5">Monomer.</text>
</comment>
<dbReference type="EMBL" id="DXFB01000160">
    <property type="protein sequence ID" value="HIX45806.1"/>
    <property type="molecule type" value="Genomic_DNA"/>
</dbReference>
<dbReference type="PANTHER" id="PTHR10091:SF0">
    <property type="entry name" value="GALACTOSE MUTAROTASE"/>
    <property type="match status" value="1"/>
</dbReference>
<gene>
    <name evidence="14" type="ORF">H9982_06255</name>
</gene>
<evidence type="ECO:0000313" key="15">
    <source>
        <dbReference type="Proteomes" id="UP000824246"/>
    </source>
</evidence>
<comment type="pathway">
    <text evidence="3 11">Carbohydrate metabolism; hexose metabolism.</text>
</comment>
<evidence type="ECO:0000256" key="10">
    <source>
        <dbReference type="ARBA" id="ARBA00023277"/>
    </source>
</evidence>
<dbReference type="InterPro" id="IPR018052">
    <property type="entry name" value="Ald1_epimerase_CS"/>
</dbReference>
<evidence type="ECO:0000256" key="5">
    <source>
        <dbReference type="ARBA" id="ARBA00011245"/>
    </source>
</evidence>
<dbReference type="NCBIfam" id="NF008277">
    <property type="entry name" value="PRK11055.1"/>
    <property type="match status" value="1"/>
</dbReference>
<evidence type="ECO:0000313" key="14">
    <source>
        <dbReference type="EMBL" id="HIX45806.1"/>
    </source>
</evidence>
<keyword evidence="9 11" id="KW-0413">Isomerase</keyword>
<reference evidence="14" key="2">
    <citation type="submission" date="2021-04" db="EMBL/GenBank/DDBJ databases">
        <authorList>
            <person name="Gilroy R."/>
        </authorList>
    </citation>
    <scope>NUCLEOTIDE SEQUENCE</scope>
    <source>
        <strain evidence="14">ChiHjej12B11-16260</strain>
    </source>
</reference>
<evidence type="ECO:0000256" key="11">
    <source>
        <dbReference type="PIRNR" id="PIRNR005096"/>
    </source>
</evidence>
<organism evidence="14 15">
    <name type="scientific">Candidatus Barnesiella excrementipullorum</name>
    <dbReference type="NCBI Taxonomy" id="2838479"/>
    <lineage>
        <taxon>Bacteria</taxon>
        <taxon>Pseudomonadati</taxon>
        <taxon>Bacteroidota</taxon>
        <taxon>Bacteroidia</taxon>
        <taxon>Bacteroidales</taxon>
        <taxon>Barnesiellaceae</taxon>
        <taxon>Barnesiella</taxon>
    </lineage>
</organism>